<evidence type="ECO:0000313" key="2">
    <source>
        <dbReference type="Proteomes" id="UP000034954"/>
    </source>
</evidence>
<name>A0A0M2UZQ7_9BACT</name>
<protein>
    <submittedName>
        <fullName evidence="1">Uncharacterized protein</fullName>
    </submittedName>
</protein>
<dbReference type="AlphaFoldDB" id="A0A0M2UZQ7"/>
<accession>A0A0M2UZQ7</accession>
<dbReference type="Proteomes" id="UP000034954">
    <property type="component" value="Unassembled WGS sequence"/>
</dbReference>
<reference evidence="1 2" key="1">
    <citation type="journal article" date="2013" name="BMC Microbiol.">
        <title>Identification of the type II cytochrome c maturation pathway in anammox bacteria by comparative genomics.</title>
        <authorList>
            <person name="Ferousi C."/>
            <person name="Speth D.R."/>
            <person name="Reimann J."/>
            <person name="Op den Camp H.J."/>
            <person name="Allen J.W."/>
            <person name="Keltjens J.T."/>
            <person name="Jetten M.S."/>
        </authorList>
    </citation>
    <scope>NUCLEOTIDE SEQUENCE [LARGE SCALE GENOMIC DNA]</scope>
    <source>
        <strain evidence="1">RU1</strain>
    </source>
</reference>
<organism evidence="1 2">
    <name type="scientific">Candidatus Brocadia fulgida</name>
    <dbReference type="NCBI Taxonomy" id="380242"/>
    <lineage>
        <taxon>Bacteria</taxon>
        <taxon>Pseudomonadati</taxon>
        <taxon>Planctomycetota</taxon>
        <taxon>Candidatus Brocadiia</taxon>
        <taxon>Candidatus Brocadiales</taxon>
        <taxon>Candidatus Brocadiaceae</taxon>
        <taxon>Candidatus Brocadia</taxon>
    </lineage>
</organism>
<gene>
    <name evidence="1" type="ORF">BROFUL_00807</name>
</gene>
<keyword evidence="2" id="KW-1185">Reference proteome</keyword>
<sequence>MEWEIKGGSSGCLLCKKTLSEGEEYYSALFDDNKMFIRKDFCVLCWNSGKEGRGFSFWKTKVPKKDKSVQTMVNIEVLLDMFMKLEGADENHQRSLRYVLALYLIRKKVFKLKSLKRQNGEEAIVLSYPREEREFDVLNPHLKEEEIESLTAEMGQLLNYSCLDHEVMMTAN</sequence>
<proteinExistence type="predicted"/>
<comment type="caution">
    <text evidence="1">The sequence shown here is derived from an EMBL/GenBank/DDBJ whole genome shotgun (WGS) entry which is preliminary data.</text>
</comment>
<evidence type="ECO:0000313" key="1">
    <source>
        <dbReference type="EMBL" id="KKO20451.1"/>
    </source>
</evidence>
<dbReference type="EMBL" id="LAQJ01000103">
    <property type="protein sequence ID" value="KKO20451.1"/>
    <property type="molecule type" value="Genomic_DNA"/>
</dbReference>